<dbReference type="GO" id="GO:0005524">
    <property type="term" value="F:ATP binding"/>
    <property type="evidence" value="ECO:0007669"/>
    <property type="project" value="UniProtKB-KW"/>
</dbReference>
<evidence type="ECO:0000256" key="3">
    <source>
        <dbReference type="SAM" id="Coils"/>
    </source>
</evidence>
<keyword evidence="3" id="KW-0175">Coiled coil</keyword>
<organism evidence="5">
    <name type="scientific">Gracilinema caldarium</name>
    <dbReference type="NCBI Taxonomy" id="215591"/>
    <lineage>
        <taxon>Bacteria</taxon>
        <taxon>Pseudomonadati</taxon>
        <taxon>Spirochaetota</taxon>
        <taxon>Spirochaetia</taxon>
        <taxon>Spirochaetales</taxon>
        <taxon>Breznakiellaceae</taxon>
        <taxon>Gracilinema</taxon>
    </lineage>
</organism>
<dbReference type="GO" id="GO:0009898">
    <property type="term" value="C:cytoplasmic side of plasma membrane"/>
    <property type="evidence" value="ECO:0007669"/>
    <property type="project" value="TreeGrafter"/>
</dbReference>
<dbReference type="SUPFAM" id="SSF52540">
    <property type="entry name" value="P-loop containing nucleoside triphosphate hydrolases"/>
    <property type="match status" value="1"/>
</dbReference>
<accession>A0A7C3IFP7</accession>
<dbReference type="PANTHER" id="PTHR43384">
    <property type="entry name" value="SEPTUM SITE-DETERMINING PROTEIN MIND HOMOLOG, CHLOROPLASTIC-RELATED"/>
    <property type="match status" value="1"/>
</dbReference>
<dbReference type="EMBL" id="DSVL01000435">
    <property type="protein sequence ID" value="HFH30643.1"/>
    <property type="molecule type" value="Genomic_DNA"/>
</dbReference>
<gene>
    <name evidence="5" type="ORF">ENS59_14225</name>
</gene>
<dbReference type="PANTHER" id="PTHR43384:SF6">
    <property type="entry name" value="SEPTUM SITE-DETERMINING PROTEIN MIND HOMOLOG, CHLOROPLASTIC"/>
    <property type="match status" value="1"/>
</dbReference>
<dbReference type="GO" id="GO:0005829">
    <property type="term" value="C:cytosol"/>
    <property type="evidence" value="ECO:0007669"/>
    <property type="project" value="TreeGrafter"/>
</dbReference>
<protein>
    <submittedName>
        <fullName evidence="5">MinD/ParA family protein</fullName>
    </submittedName>
</protein>
<evidence type="ECO:0000256" key="2">
    <source>
        <dbReference type="ARBA" id="ARBA00022840"/>
    </source>
</evidence>
<dbReference type="InterPro" id="IPR027417">
    <property type="entry name" value="P-loop_NTPase"/>
</dbReference>
<dbReference type="Gene3D" id="3.40.50.300">
    <property type="entry name" value="P-loop containing nucleotide triphosphate hydrolases"/>
    <property type="match status" value="1"/>
</dbReference>
<evidence type="ECO:0000259" key="4">
    <source>
        <dbReference type="Pfam" id="PF01656"/>
    </source>
</evidence>
<keyword evidence="1" id="KW-0547">Nucleotide-binding</keyword>
<dbReference type="Pfam" id="PF01656">
    <property type="entry name" value="CbiA"/>
    <property type="match status" value="1"/>
</dbReference>
<comment type="caution">
    <text evidence="5">The sequence shown here is derived from an EMBL/GenBank/DDBJ whole genome shotgun (WGS) entry which is preliminary data.</text>
</comment>
<dbReference type="InterPro" id="IPR002586">
    <property type="entry name" value="CobQ/CobB/MinD/ParA_Nub-bd_dom"/>
</dbReference>
<dbReference type="AlphaFoldDB" id="A0A7C3IFP7"/>
<dbReference type="GO" id="GO:0016887">
    <property type="term" value="F:ATP hydrolysis activity"/>
    <property type="evidence" value="ECO:0007669"/>
    <property type="project" value="TreeGrafter"/>
</dbReference>
<name>A0A7C3IFP7_9SPIR</name>
<reference evidence="5" key="1">
    <citation type="journal article" date="2020" name="mSystems">
        <title>Genome- and Community-Level Interaction Insights into Carbon Utilization and Element Cycling Functions of Hydrothermarchaeota in Hydrothermal Sediment.</title>
        <authorList>
            <person name="Zhou Z."/>
            <person name="Liu Y."/>
            <person name="Xu W."/>
            <person name="Pan J."/>
            <person name="Luo Z.H."/>
            <person name="Li M."/>
        </authorList>
    </citation>
    <scope>NUCLEOTIDE SEQUENCE [LARGE SCALE GENOMIC DNA]</scope>
    <source>
        <strain evidence="5">SpSt-503</strain>
    </source>
</reference>
<feature type="coiled-coil region" evidence="3">
    <location>
        <begin position="341"/>
        <end position="368"/>
    </location>
</feature>
<keyword evidence="2" id="KW-0067">ATP-binding</keyword>
<proteinExistence type="predicted"/>
<dbReference type="InterPro" id="IPR050625">
    <property type="entry name" value="ParA/MinD_ATPase"/>
</dbReference>
<evidence type="ECO:0000256" key="1">
    <source>
        <dbReference type="ARBA" id="ARBA00022741"/>
    </source>
</evidence>
<feature type="domain" description="CobQ/CobB/MinD/ParA nucleotide binding" evidence="4">
    <location>
        <begin position="6"/>
        <end position="269"/>
    </location>
</feature>
<dbReference type="GO" id="GO:0051782">
    <property type="term" value="P:negative regulation of cell division"/>
    <property type="evidence" value="ECO:0007669"/>
    <property type="project" value="TreeGrafter"/>
</dbReference>
<sequence length="383" mass="42450">MRILPIASGKGGVGKSLIAANLAIAFAQAGKKVVLADLDLGASNLHLLIGYRAPKTGIGTFLSDLRSDFSRVVVDTDIPNLRFIPGDAEIPGSANLKPAQVSALARRLLGLDCDILVLDLGAGTHQSILDFFLLSGQGIVVTTPTVTATLNAYLFLKNTVFRLMYSSFKKGSGAYEYLEKLRKDGSSLQQLYIPKLMEAIRDIDPESHAKFKERMKLFHPRLIMNMIEDPKSAEVAQKIRRSCAEYLDLEIEHLGVIYRDTLQDTALASRLPIILYKNQSILSQAIYRIADKILQSEEDQLPLEGRSIEESFQEAEMEAEVDFEAKMEYVEDLLHCGALSMADLVETVKTQQLEINQLRKENLFLKSRLVKVLSSGSPPQPRG</sequence>
<evidence type="ECO:0000313" key="5">
    <source>
        <dbReference type="EMBL" id="HFH30643.1"/>
    </source>
</evidence>